<evidence type="ECO:0000313" key="1">
    <source>
        <dbReference type="EMBL" id="CFQ96047.1"/>
    </source>
</evidence>
<accession>A0AAI9ENR4</accession>
<dbReference type="Proteomes" id="UP000046784">
    <property type="component" value="Unassembled WGS sequence"/>
</dbReference>
<organism evidence="1 2">
    <name type="scientific">Yersinia frederiksenii</name>
    <dbReference type="NCBI Taxonomy" id="29484"/>
    <lineage>
        <taxon>Bacteria</taxon>
        <taxon>Pseudomonadati</taxon>
        <taxon>Pseudomonadota</taxon>
        <taxon>Gammaproteobacteria</taxon>
        <taxon>Enterobacterales</taxon>
        <taxon>Yersiniaceae</taxon>
        <taxon>Yersinia</taxon>
    </lineage>
</organism>
<comment type="caution">
    <text evidence="1">The sequence shown here is derived from an EMBL/GenBank/DDBJ whole genome shotgun (WGS) entry which is preliminary data.</text>
</comment>
<proteinExistence type="predicted"/>
<dbReference type="Gene3D" id="6.10.140.940">
    <property type="match status" value="1"/>
</dbReference>
<reference evidence="1 2" key="1">
    <citation type="submission" date="2015-03" db="EMBL/GenBank/DDBJ databases">
        <authorList>
            <consortium name="Pathogen Informatics"/>
            <person name="Murphy D."/>
        </authorList>
    </citation>
    <scope>NUCLEOTIDE SEQUENCE [LARGE SCALE GENOMIC DNA]</scope>
    <source>
        <strain evidence="1 2">3400/83</strain>
    </source>
</reference>
<protein>
    <submittedName>
        <fullName evidence="1">Uncharacterized protein</fullName>
    </submittedName>
</protein>
<evidence type="ECO:0000313" key="2">
    <source>
        <dbReference type="Proteomes" id="UP000046784"/>
    </source>
</evidence>
<name>A0AAI9ENR4_YERFR</name>
<dbReference type="AlphaFoldDB" id="A0AAI9ENR4"/>
<dbReference type="RefSeq" id="WP_057643468.1">
    <property type="nucleotide sequence ID" value="NZ_CABMMF010000007.1"/>
</dbReference>
<dbReference type="EMBL" id="CGCB01000007">
    <property type="protein sequence ID" value="CFQ96047.1"/>
    <property type="molecule type" value="Genomic_DNA"/>
</dbReference>
<gene>
    <name evidence="1" type="ORF">ERS008524_01470</name>
</gene>
<dbReference type="Gene3D" id="1.20.5.340">
    <property type="match status" value="1"/>
</dbReference>
<sequence>MADSDLNTPVTISNTRIDASILPSNFSQAYFLYVIQQNTDLSNVAGKANEASQGAYDAQQQNDQQNATLENHETRITANALAISGLTVRVIDTEAAITSIQVNVATLTTRVTTVEGVVTTLDTRVTTIEGDYLSKSAAVNQVIQSGGGSLIVGTIATPTTDKIQSSDSVNALVSYKVAGLKVIGPRETGWTASTGTALKSAFNSNLSQSISAAYTQVEVQALNTNLVAARQRIKALEDALRTHGLIN</sequence>